<dbReference type="RefSeq" id="WP_014731495.1">
    <property type="nucleotide sequence ID" value="NC_017934.1"/>
</dbReference>
<dbReference type="HOGENOM" id="CLU_2356469_0_0_0"/>
<accession>I2F715</accession>
<dbReference type="Proteomes" id="UP000002881">
    <property type="component" value="Chromosome"/>
</dbReference>
<keyword evidence="2" id="KW-1185">Reference proteome</keyword>
<name>I2F715_9BACT</name>
<reference evidence="1 2" key="1">
    <citation type="journal article" date="2012" name="Genome Biol. Evol.">
        <title>Genome Sequence of the Mesophilic Thermotogales Bacterium Mesotoga prima MesG1.Ag.4.2 Reveals the Largest Thermotogales Genome To Date.</title>
        <authorList>
            <person name="Zhaxybayeva O."/>
            <person name="Swithers K.S."/>
            <person name="Foght J."/>
            <person name="Green A.G."/>
            <person name="Bruce D."/>
            <person name="Detter C."/>
            <person name="Han S."/>
            <person name="Teshima H."/>
            <person name="Han J."/>
            <person name="Woyke T."/>
            <person name="Pitluck S."/>
            <person name="Nolan M."/>
            <person name="Ivanova N."/>
            <person name="Pati A."/>
            <person name="Land M.L."/>
            <person name="Dlutek M."/>
            <person name="Doolittle W.F."/>
            <person name="Noll K.M."/>
            <person name="Nesbo C.L."/>
        </authorList>
    </citation>
    <scope>NUCLEOTIDE SEQUENCE [LARGE SCALE GENOMIC DNA]</scope>
    <source>
        <strain evidence="2">mesG1.Ag.4.2</strain>
    </source>
</reference>
<dbReference type="GeneID" id="87107824"/>
<sequence length="96" mass="10415">MGQNERSGGGGNEDEDNEFLSYFLGHLVFHNSYISGASIVKEEIIIGRSGDDFEYMAGFGVPKDRPFKALSSGDSIIVSIAIDDSIGESRLQTPVR</sequence>
<dbReference type="EMBL" id="CP003532">
    <property type="protein sequence ID" value="AFK07718.1"/>
    <property type="molecule type" value="Genomic_DNA"/>
</dbReference>
<dbReference type="KEGG" id="mpg:Theba_2083"/>
<evidence type="ECO:0000313" key="1">
    <source>
        <dbReference type="EMBL" id="AFK07718.1"/>
    </source>
</evidence>
<evidence type="ECO:0000313" key="2">
    <source>
        <dbReference type="Proteomes" id="UP000002881"/>
    </source>
</evidence>
<organism evidence="1 2">
    <name type="scientific">Mesotoga prima MesG1.Ag.4.2</name>
    <dbReference type="NCBI Taxonomy" id="660470"/>
    <lineage>
        <taxon>Bacteria</taxon>
        <taxon>Thermotogati</taxon>
        <taxon>Thermotogota</taxon>
        <taxon>Thermotogae</taxon>
        <taxon>Kosmotogales</taxon>
        <taxon>Kosmotogaceae</taxon>
        <taxon>Mesotoga</taxon>
    </lineage>
</organism>
<gene>
    <name evidence="1" type="ORF">Theba_2083</name>
</gene>
<dbReference type="AlphaFoldDB" id="I2F715"/>
<proteinExistence type="predicted"/>
<protein>
    <submittedName>
        <fullName evidence="1">Uncharacterized protein</fullName>
    </submittedName>
</protein>